<dbReference type="EMBL" id="LRBV02000006">
    <property type="status" value="NOT_ANNOTATED_CDS"/>
    <property type="molecule type" value="Genomic_DNA"/>
</dbReference>
<keyword evidence="1" id="KW-0732">Signal</keyword>
<reference evidence="2" key="2">
    <citation type="submission" date="2021-01" db="UniProtKB">
        <authorList>
            <consortium name="EnsemblPlants"/>
        </authorList>
    </citation>
    <scope>IDENTIFICATION</scope>
</reference>
<evidence type="ECO:0000256" key="1">
    <source>
        <dbReference type="SAM" id="SignalP"/>
    </source>
</evidence>
<dbReference type="AlphaFoldDB" id="A0A7N2LZE3"/>
<organism evidence="2 3">
    <name type="scientific">Quercus lobata</name>
    <name type="common">Valley oak</name>
    <dbReference type="NCBI Taxonomy" id="97700"/>
    <lineage>
        <taxon>Eukaryota</taxon>
        <taxon>Viridiplantae</taxon>
        <taxon>Streptophyta</taxon>
        <taxon>Embryophyta</taxon>
        <taxon>Tracheophyta</taxon>
        <taxon>Spermatophyta</taxon>
        <taxon>Magnoliopsida</taxon>
        <taxon>eudicotyledons</taxon>
        <taxon>Gunneridae</taxon>
        <taxon>Pentapetalae</taxon>
        <taxon>rosids</taxon>
        <taxon>fabids</taxon>
        <taxon>Fagales</taxon>
        <taxon>Fagaceae</taxon>
        <taxon>Quercus</taxon>
    </lineage>
</organism>
<evidence type="ECO:0000313" key="3">
    <source>
        <dbReference type="Proteomes" id="UP000594261"/>
    </source>
</evidence>
<dbReference type="Gramene" id="QL06p027121:mrna">
    <property type="protein sequence ID" value="QL06p027121:mrna:CDS:1"/>
    <property type="gene ID" value="QL06p027121"/>
</dbReference>
<evidence type="ECO:0000313" key="2">
    <source>
        <dbReference type="EnsemblPlants" id="QL06p027121:mrna:CDS:1"/>
    </source>
</evidence>
<dbReference type="Proteomes" id="UP000594261">
    <property type="component" value="Chromosome 6"/>
</dbReference>
<feature type="chain" id="PRO_5029559210" evidence="1">
    <location>
        <begin position="27"/>
        <end position="112"/>
    </location>
</feature>
<reference evidence="2 3" key="1">
    <citation type="journal article" date="2016" name="G3 (Bethesda)">
        <title>First Draft Assembly and Annotation of the Genome of a California Endemic Oak Quercus lobata Nee (Fagaceae).</title>
        <authorList>
            <person name="Sork V.L."/>
            <person name="Fitz-Gibbon S.T."/>
            <person name="Puiu D."/>
            <person name="Crepeau M."/>
            <person name="Gugger P.F."/>
            <person name="Sherman R."/>
            <person name="Stevens K."/>
            <person name="Langley C.H."/>
            <person name="Pellegrini M."/>
            <person name="Salzberg S.L."/>
        </authorList>
    </citation>
    <scope>NUCLEOTIDE SEQUENCE [LARGE SCALE GENOMIC DNA]</scope>
    <source>
        <strain evidence="2 3">cv. SW786</strain>
    </source>
</reference>
<proteinExistence type="predicted"/>
<keyword evidence="3" id="KW-1185">Reference proteome</keyword>
<protein>
    <submittedName>
        <fullName evidence="2">Uncharacterized protein</fullName>
    </submittedName>
</protein>
<feature type="signal peptide" evidence="1">
    <location>
        <begin position="1"/>
        <end position="26"/>
    </location>
</feature>
<name>A0A7N2LZE3_QUELO</name>
<dbReference type="EnsemblPlants" id="QL06p027121:mrna">
    <property type="protein sequence ID" value="QL06p027121:mrna:CDS:1"/>
    <property type="gene ID" value="QL06p027121"/>
</dbReference>
<accession>A0A7N2LZE3</accession>
<sequence length="112" mass="13369">MHIIRLNHWLTLQIWAIFDKVSYLESCHVCLDDWNKNDFGHVGQQIARLQKSLEWLELQPTSPSIITEIQKTRVELNCWLDKDNAMLLQRSRINWFQDGDRNTRYFHSKASA</sequence>
<dbReference type="InParanoid" id="A0A7N2LZE3"/>